<accession>A0A6A6VB48</accession>
<proteinExistence type="inferred from homology"/>
<gene>
    <name evidence="5" type="ORF">M011DRAFT_404780</name>
</gene>
<dbReference type="SUPFAM" id="SSF51351">
    <property type="entry name" value="Triosephosphate isomerase (TIM)"/>
    <property type="match status" value="1"/>
</dbReference>
<dbReference type="GO" id="GO:0004807">
    <property type="term" value="F:triose-phosphate isomerase activity"/>
    <property type="evidence" value="ECO:0007669"/>
    <property type="project" value="UniProtKB-EC"/>
</dbReference>
<comment type="subunit">
    <text evidence="2">Homodimer.</text>
</comment>
<keyword evidence="4" id="KW-0312">Gluconeogenesis</keyword>
<dbReference type="PANTHER" id="PTHR21139">
    <property type="entry name" value="TRIOSEPHOSPHATE ISOMERASE"/>
    <property type="match status" value="1"/>
</dbReference>
<dbReference type="InterPro" id="IPR000652">
    <property type="entry name" value="Triosephosphate_isomerase"/>
</dbReference>
<dbReference type="GO" id="GO:0005829">
    <property type="term" value="C:cytosol"/>
    <property type="evidence" value="ECO:0007669"/>
    <property type="project" value="TreeGrafter"/>
</dbReference>
<comment type="similarity">
    <text evidence="1 4">Belongs to the triosephosphate isomerase family.</text>
</comment>
<evidence type="ECO:0000313" key="6">
    <source>
        <dbReference type="Proteomes" id="UP000799440"/>
    </source>
</evidence>
<protein>
    <recommendedName>
        <fullName evidence="4">Triosephosphate isomerase</fullName>
        <ecNumber evidence="4">5.3.1.1</ecNumber>
    </recommendedName>
</protein>
<comment type="pathway">
    <text evidence="4">Carbohydrate biosynthesis; gluconeogenesis.</text>
</comment>
<dbReference type="EC" id="5.3.1.1" evidence="4"/>
<comment type="pathway">
    <text evidence="4">Carbohydrate degradation; glycolysis; D-glyceraldehyde 3-phosphate from glycerone phosphate: step 1/1.</text>
</comment>
<keyword evidence="6" id="KW-1185">Reference proteome</keyword>
<evidence type="ECO:0000256" key="4">
    <source>
        <dbReference type="RuleBase" id="RU363013"/>
    </source>
</evidence>
<comment type="catalytic activity">
    <reaction evidence="4">
        <text>D-glyceraldehyde 3-phosphate = dihydroxyacetone phosphate</text>
        <dbReference type="Rhea" id="RHEA:18585"/>
        <dbReference type="ChEBI" id="CHEBI:57642"/>
        <dbReference type="ChEBI" id="CHEBI:59776"/>
        <dbReference type="EC" id="5.3.1.1"/>
    </reaction>
</comment>
<name>A0A6A6VB48_9PLEO</name>
<dbReference type="PANTHER" id="PTHR21139:SF2">
    <property type="entry name" value="TRIOSEPHOSPHATE ISOMERASE"/>
    <property type="match status" value="1"/>
</dbReference>
<dbReference type="Proteomes" id="UP000799440">
    <property type="component" value="Unassembled WGS sequence"/>
</dbReference>
<dbReference type="Gene3D" id="3.20.20.70">
    <property type="entry name" value="Aldolase class I"/>
    <property type="match status" value="1"/>
</dbReference>
<sequence length="256" mass="27606">MPPLPTRPLIGISLKTYLDLPTTLSYTHGLLSLDPLAFNARTDLFLIPDHLTLHPCASILAPSHILLGAQDTHWEDHGPYTGCISPLVLSQLGVRIVEIGHAERRTQFGETDEIVSKKAAAVVRNGMVPLVCVGERRKESAASAAVGRAVEECKPQVMSVLKAIPEDAQVVFAYEPVWAIGADKPADKDHVVMVAREIKRMAVEGGRKGRVRVLYGGAAGPGTWEGVKEGVDGLFLGRFAHDIKNLKKVLEEVGGS</sequence>
<dbReference type="GO" id="GO:0006094">
    <property type="term" value="P:gluconeogenesis"/>
    <property type="evidence" value="ECO:0007669"/>
    <property type="project" value="UniProtKB-UniPathway"/>
</dbReference>
<dbReference type="CDD" id="cd00311">
    <property type="entry name" value="TIM"/>
    <property type="match status" value="1"/>
</dbReference>
<keyword evidence="3 4" id="KW-0413">Isomerase</keyword>
<dbReference type="PROSITE" id="PS51440">
    <property type="entry name" value="TIM_2"/>
    <property type="match status" value="1"/>
</dbReference>
<dbReference type="GO" id="GO:0046166">
    <property type="term" value="P:glyceraldehyde-3-phosphate biosynthetic process"/>
    <property type="evidence" value="ECO:0007669"/>
    <property type="project" value="TreeGrafter"/>
</dbReference>
<evidence type="ECO:0000256" key="1">
    <source>
        <dbReference type="ARBA" id="ARBA00007422"/>
    </source>
</evidence>
<dbReference type="UniPathway" id="UPA00109">
    <property type="reaction ID" value="UER00189"/>
</dbReference>
<dbReference type="Pfam" id="PF00121">
    <property type="entry name" value="TIM"/>
    <property type="match status" value="1"/>
</dbReference>
<evidence type="ECO:0000256" key="2">
    <source>
        <dbReference type="ARBA" id="ARBA00011738"/>
    </source>
</evidence>
<dbReference type="GO" id="GO:0019563">
    <property type="term" value="P:glycerol catabolic process"/>
    <property type="evidence" value="ECO:0007669"/>
    <property type="project" value="TreeGrafter"/>
</dbReference>
<organism evidence="5 6">
    <name type="scientific">Sporormia fimetaria CBS 119925</name>
    <dbReference type="NCBI Taxonomy" id="1340428"/>
    <lineage>
        <taxon>Eukaryota</taxon>
        <taxon>Fungi</taxon>
        <taxon>Dikarya</taxon>
        <taxon>Ascomycota</taxon>
        <taxon>Pezizomycotina</taxon>
        <taxon>Dothideomycetes</taxon>
        <taxon>Pleosporomycetidae</taxon>
        <taxon>Pleosporales</taxon>
        <taxon>Sporormiaceae</taxon>
        <taxon>Sporormia</taxon>
    </lineage>
</organism>
<dbReference type="UniPathway" id="UPA00138"/>
<dbReference type="OrthoDB" id="6715177at2759"/>
<dbReference type="InterPro" id="IPR035990">
    <property type="entry name" value="TIM_sf"/>
</dbReference>
<dbReference type="AlphaFoldDB" id="A0A6A6VB48"/>
<reference evidence="5" key="1">
    <citation type="journal article" date="2020" name="Stud. Mycol.">
        <title>101 Dothideomycetes genomes: a test case for predicting lifestyles and emergence of pathogens.</title>
        <authorList>
            <person name="Haridas S."/>
            <person name="Albert R."/>
            <person name="Binder M."/>
            <person name="Bloem J."/>
            <person name="Labutti K."/>
            <person name="Salamov A."/>
            <person name="Andreopoulos B."/>
            <person name="Baker S."/>
            <person name="Barry K."/>
            <person name="Bills G."/>
            <person name="Bluhm B."/>
            <person name="Cannon C."/>
            <person name="Castanera R."/>
            <person name="Culley D."/>
            <person name="Daum C."/>
            <person name="Ezra D."/>
            <person name="Gonzalez J."/>
            <person name="Henrissat B."/>
            <person name="Kuo A."/>
            <person name="Liang C."/>
            <person name="Lipzen A."/>
            <person name="Lutzoni F."/>
            <person name="Magnuson J."/>
            <person name="Mondo S."/>
            <person name="Nolan M."/>
            <person name="Ohm R."/>
            <person name="Pangilinan J."/>
            <person name="Park H.-J."/>
            <person name="Ramirez L."/>
            <person name="Alfaro M."/>
            <person name="Sun H."/>
            <person name="Tritt A."/>
            <person name="Yoshinaga Y."/>
            <person name="Zwiers L.-H."/>
            <person name="Turgeon B."/>
            <person name="Goodwin S."/>
            <person name="Spatafora J."/>
            <person name="Crous P."/>
            <person name="Grigoriev I."/>
        </authorList>
    </citation>
    <scope>NUCLEOTIDE SEQUENCE</scope>
    <source>
        <strain evidence="5">CBS 119925</strain>
    </source>
</reference>
<dbReference type="EMBL" id="MU006578">
    <property type="protein sequence ID" value="KAF2746367.1"/>
    <property type="molecule type" value="Genomic_DNA"/>
</dbReference>
<dbReference type="GO" id="GO:0006096">
    <property type="term" value="P:glycolytic process"/>
    <property type="evidence" value="ECO:0007669"/>
    <property type="project" value="UniProtKB-UniPathway"/>
</dbReference>
<dbReference type="InterPro" id="IPR013785">
    <property type="entry name" value="Aldolase_TIM"/>
</dbReference>
<evidence type="ECO:0000313" key="5">
    <source>
        <dbReference type="EMBL" id="KAF2746367.1"/>
    </source>
</evidence>
<evidence type="ECO:0000256" key="3">
    <source>
        <dbReference type="ARBA" id="ARBA00023235"/>
    </source>
</evidence>
<keyword evidence="4" id="KW-0324">Glycolysis</keyword>